<keyword evidence="2" id="KW-0472">Membrane</keyword>
<gene>
    <name evidence="4" type="primary">LOC113041938</name>
</gene>
<feature type="region of interest" description="Disordered" evidence="1">
    <location>
        <begin position="16"/>
        <end position="35"/>
    </location>
</feature>
<feature type="region of interest" description="Disordered" evidence="1">
    <location>
        <begin position="187"/>
        <end position="209"/>
    </location>
</feature>
<dbReference type="AlphaFoldDB" id="A0A6P6J7K4"/>
<evidence type="ECO:0000256" key="2">
    <source>
        <dbReference type="SAM" id="Phobius"/>
    </source>
</evidence>
<keyword evidence="3" id="KW-1185">Reference proteome</keyword>
<dbReference type="GeneID" id="113041938"/>
<feature type="transmembrane region" description="Helical" evidence="2">
    <location>
        <begin position="43"/>
        <end position="63"/>
    </location>
</feature>
<keyword evidence="2" id="KW-0812">Transmembrane</keyword>
<dbReference type="Proteomes" id="UP000515129">
    <property type="component" value="Chromosome 3"/>
</dbReference>
<dbReference type="KEGG" id="caua:113041938"/>
<keyword evidence="2" id="KW-1133">Transmembrane helix</keyword>
<dbReference type="OrthoDB" id="8908044at2759"/>
<protein>
    <submittedName>
        <fullName evidence="4">Uncharacterized protein LOC113041938</fullName>
    </submittedName>
</protein>
<evidence type="ECO:0000313" key="4">
    <source>
        <dbReference type="RefSeq" id="XP_026056314.1"/>
    </source>
</evidence>
<name>A0A6P6J7K4_CARAU</name>
<sequence length="249" mass="28393">MTTTVGNISEGFNTTKFDNVSQSIPDSRQVKNHSANTASRPDWILYTVPASAFLIGIVLFTYVCKTQQSRNAPAKQRTNTNEHFATYTDFGYTKSNTQRHMETNENKKDDTQSYENVEAAIYSNQDKVTYYVSADEDYLNPDEMGEEEVVGPEDLHNNTLRLPSNLTDTDGESYENMEGCLYAQPRTQTQQLQHDTEEEDYINPDDDRKQDLALDQTDTESYEIMVGSDCPYNMEDDSYEQMNGIPVLI</sequence>
<organism evidence="3 4">
    <name type="scientific">Carassius auratus</name>
    <name type="common">Goldfish</name>
    <dbReference type="NCBI Taxonomy" id="7957"/>
    <lineage>
        <taxon>Eukaryota</taxon>
        <taxon>Metazoa</taxon>
        <taxon>Chordata</taxon>
        <taxon>Craniata</taxon>
        <taxon>Vertebrata</taxon>
        <taxon>Euteleostomi</taxon>
        <taxon>Actinopterygii</taxon>
        <taxon>Neopterygii</taxon>
        <taxon>Teleostei</taxon>
        <taxon>Ostariophysi</taxon>
        <taxon>Cypriniformes</taxon>
        <taxon>Cyprinidae</taxon>
        <taxon>Cyprininae</taxon>
        <taxon>Carassius</taxon>
    </lineage>
</organism>
<proteinExistence type="predicted"/>
<reference evidence="4" key="1">
    <citation type="submission" date="2025-08" db="UniProtKB">
        <authorList>
            <consortium name="RefSeq"/>
        </authorList>
    </citation>
    <scope>IDENTIFICATION</scope>
    <source>
        <strain evidence="4">Wakin</strain>
        <tissue evidence="4">Muscle</tissue>
    </source>
</reference>
<accession>A0A6P6J7K4</accession>
<evidence type="ECO:0000313" key="3">
    <source>
        <dbReference type="Proteomes" id="UP000515129"/>
    </source>
</evidence>
<evidence type="ECO:0000256" key="1">
    <source>
        <dbReference type="SAM" id="MobiDB-lite"/>
    </source>
</evidence>
<dbReference type="RefSeq" id="XP_026056314.1">
    <property type="nucleotide sequence ID" value="XM_026200529.1"/>
</dbReference>